<name>A0ABW3GDC6_9PROT</name>
<keyword evidence="4 5" id="KW-0620">Polyamine biosynthesis</keyword>
<comment type="caution">
    <text evidence="8">The sequence shown here is derived from an EMBL/GenBank/DDBJ whole genome shotgun (WGS) entry which is preliminary data.</text>
</comment>
<comment type="subcellular location">
    <subcellularLocation>
        <location evidence="5">Cell membrane</location>
        <topology evidence="5">Multi-pass membrane protein</topology>
    </subcellularLocation>
</comment>
<feature type="transmembrane region" description="Helical" evidence="5">
    <location>
        <begin position="187"/>
        <end position="206"/>
    </location>
</feature>
<feature type="active site" description="Proton acceptor" evidence="5 6">
    <location>
        <position position="383"/>
    </location>
</feature>
<feature type="domain" description="PABS" evidence="7">
    <location>
        <begin position="227"/>
        <end position="462"/>
    </location>
</feature>
<evidence type="ECO:0000256" key="6">
    <source>
        <dbReference type="PROSITE-ProRule" id="PRU00354"/>
    </source>
</evidence>
<dbReference type="PANTHER" id="PTHR43317">
    <property type="entry name" value="THERMOSPERMINE SYNTHASE ACAULIS5"/>
    <property type="match status" value="1"/>
</dbReference>
<keyword evidence="3 5" id="KW-0745">Spermidine biosynthesis</keyword>
<dbReference type="InterPro" id="IPR001045">
    <property type="entry name" value="Spermi_synthase"/>
</dbReference>
<dbReference type="InterPro" id="IPR029063">
    <property type="entry name" value="SAM-dependent_MTases_sf"/>
</dbReference>
<feature type="transmembrane region" description="Helical" evidence="5">
    <location>
        <begin position="22"/>
        <end position="40"/>
    </location>
</feature>
<accession>A0ABW3GDC6</accession>
<dbReference type="PROSITE" id="PS01330">
    <property type="entry name" value="PABS_1"/>
    <property type="match status" value="1"/>
</dbReference>
<keyword evidence="2 5" id="KW-0808">Transferase</keyword>
<feature type="binding site" evidence="5">
    <location>
        <position position="257"/>
    </location>
    <ligand>
        <name>S-methyl-5'-thioadenosine</name>
        <dbReference type="ChEBI" id="CHEBI:17509"/>
    </ligand>
</feature>
<reference evidence="9" key="1">
    <citation type="journal article" date="2019" name="Int. J. Syst. Evol. Microbiol.">
        <title>The Global Catalogue of Microorganisms (GCM) 10K type strain sequencing project: providing services to taxonomists for standard genome sequencing and annotation.</title>
        <authorList>
            <consortium name="The Broad Institute Genomics Platform"/>
            <consortium name="The Broad Institute Genome Sequencing Center for Infectious Disease"/>
            <person name="Wu L."/>
            <person name="Ma J."/>
        </authorList>
    </citation>
    <scope>NUCLEOTIDE SEQUENCE [LARGE SCALE GENOMIC DNA]</scope>
    <source>
        <strain evidence="9">CCUG 59685</strain>
    </source>
</reference>
<evidence type="ECO:0000313" key="8">
    <source>
        <dbReference type="EMBL" id="MFD0928218.1"/>
    </source>
</evidence>
<protein>
    <recommendedName>
        <fullName evidence="5">Polyamine aminopropyltransferase</fullName>
    </recommendedName>
    <alternativeName>
        <fullName evidence="5">Putrescine aminopropyltransferase</fullName>
        <shortName evidence="5">PAPT</shortName>
    </alternativeName>
    <alternativeName>
        <fullName evidence="5">Spermidine synthase</fullName>
        <shortName evidence="5">SPDS</shortName>
        <shortName evidence="5">SPDSY</shortName>
        <ecNumber evidence="5">2.5.1.16</ecNumber>
    </alternativeName>
</protein>
<dbReference type="HAMAP" id="MF_00198">
    <property type="entry name" value="Spermidine_synth"/>
    <property type="match status" value="1"/>
</dbReference>
<keyword evidence="5" id="KW-1003">Cell membrane</keyword>
<evidence type="ECO:0000256" key="5">
    <source>
        <dbReference type="HAMAP-Rule" id="MF_00198"/>
    </source>
</evidence>
<dbReference type="CDD" id="cd02440">
    <property type="entry name" value="AdoMet_MTases"/>
    <property type="match status" value="1"/>
</dbReference>
<gene>
    <name evidence="5" type="primary">speE</name>
    <name evidence="8" type="ORF">ACFQ1T_00360</name>
</gene>
<feature type="binding site" evidence="5">
    <location>
        <position position="311"/>
    </location>
    <ligand>
        <name>spermidine</name>
        <dbReference type="ChEBI" id="CHEBI:57834"/>
    </ligand>
</feature>
<feature type="transmembrane region" description="Helical" evidence="5">
    <location>
        <begin position="90"/>
        <end position="110"/>
    </location>
</feature>
<feature type="transmembrane region" description="Helical" evidence="5">
    <location>
        <begin position="60"/>
        <end position="78"/>
    </location>
</feature>
<feature type="transmembrane region" description="Helical" evidence="5">
    <location>
        <begin position="213"/>
        <end position="232"/>
    </location>
</feature>
<feature type="binding site" evidence="5">
    <location>
        <position position="331"/>
    </location>
    <ligand>
        <name>S-methyl-5'-thioadenosine</name>
        <dbReference type="ChEBI" id="CHEBI:17509"/>
    </ligand>
</feature>
<keyword evidence="5" id="KW-0472">Membrane</keyword>
<comment type="caution">
    <text evidence="5">Lacks conserved residue(s) required for the propagation of feature annotation.</text>
</comment>
<dbReference type="PROSITE" id="PS51006">
    <property type="entry name" value="PABS_2"/>
    <property type="match status" value="1"/>
</dbReference>
<organism evidence="8 9">
    <name type="scientific">Methylophilus glucosoxydans</name>
    <dbReference type="NCBI Taxonomy" id="752553"/>
    <lineage>
        <taxon>Bacteria</taxon>
        <taxon>Pseudomonadati</taxon>
        <taxon>Pseudomonadota</taxon>
        <taxon>Betaproteobacteria</taxon>
        <taxon>Nitrosomonadales</taxon>
        <taxon>Methylophilaceae</taxon>
        <taxon>Methylophilus</taxon>
    </lineage>
</organism>
<dbReference type="InterPro" id="IPR030373">
    <property type="entry name" value="PABS_CS"/>
</dbReference>
<evidence type="ECO:0000313" key="9">
    <source>
        <dbReference type="Proteomes" id="UP001597106"/>
    </source>
</evidence>
<comment type="pathway">
    <text evidence="5">Amine and polyamine biosynthesis; spermidine biosynthesis; spermidine from putrescine: step 1/1.</text>
</comment>
<dbReference type="SUPFAM" id="SSF53335">
    <property type="entry name" value="S-adenosyl-L-methionine-dependent methyltransferases"/>
    <property type="match status" value="1"/>
</dbReference>
<feature type="transmembrane region" description="Helical" evidence="5">
    <location>
        <begin position="116"/>
        <end position="141"/>
    </location>
</feature>
<dbReference type="GO" id="GO:0004766">
    <property type="term" value="F:spermidine synthase activity"/>
    <property type="evidence" value="ECO:0007669"/>
    <property type="project" value="UniProtKB-EC"/>
</dbReference>
<feature type="binding site" evidence="5">
    <location>
        <begin position="365"/>
        <end position="366"/>
    </location>
    <ligand>
        <name>S-methyl-5'-thioadenosine</name>
        <dbReference type="ChEBI" id="CHEBI:17509"/>
    </ligand>
</feature>
<feature type="binding site" evidence="5">
    <location>
        <position position="287"/>
    </location>
    <ligand>
        <name>spermidine</name>
        <dbReference type="ChEBI" id="CHEBI:57834"/>
    </ligand>
</feature>
<dbReference type="EC" id="2.5.1.16" evidence="5"/>
<dbReference type="RefSeq" id="WP_379073367.1">
    <property type="nucleotide sequence ID" value="NZ_JBHTJW010000001.1"/>
</dbReference>
<dbReference type="Proteomes" id="UP001597106">
    <property type="component" value="Unassembled WGS sequence"/>
</dbReference>
<dbReference type="NCBIfam" id="NF037959">
    <property type="entry name" value="MFS_SpdSyn"/>
    <property type="match status" value="1"/>
</dbReference>
<dbReference type="InterPro" id="IPR030374">
    <property type="entry name" value="PABS"/>
</dbReference>
<dbReference type="Gene3D" id="3.40.50.150">
    <property type="entry name" value="Vaccinia Virus protein VP39"/>
    <property type="match status" value="1"/>
</dbReference>
<feature type="transmembrane region" description="Helical" evidence="5">
    <location>
        <begin position="153"/>
        <end position="175"/>
    </location>
</feature>
<dbReference type="Pfam" id="PF01564">
    <property type="entry name" value="Spermine_synth"/>
    <property type="match status" value="1"/>
</dbReference>
<sequence>MADTGTSTTNQLSVHDKVLRQALFASVFIIASCGLVYELVAGTVSSYLLGDSVTQFSTVIGVYLFAMGAGSWASKYIHQHLVKRFIELELLVGLTGGFSAVILFLAFAQIGYNGGLAFHAILYILVFVIGLLVGLEIPLVMRILEASLTLKELVSRVLTFDYLGALAVSLAFPLFLVPHLGLMRTSLVFGLLNVAVAVWAIQLFGLQLRQRRQLLIVAALSSTALFAGLIFAEHLTRYSEEMLFEDRIVFSKSTRYQRMVLTQWRDDTRLFLNGNLQFSSRDEYRYHEALIHPALSAALHPRNVLVLGGGDGLALREILKYPSIEQVTLVDLDREMTDTFKHNLRLSQLNAHAFDSPKVKVITADAFVWLDQQSGFYDFIVVDFPDPTNFALGKLYTTSFYQLIAAHLSQHGLAVIQSTSPLYARQSFWCIVNTIASAGLHTTPYHTLVPSFGEWGYVIASHQSYQPPARIEISGLKFIQAQTLPSLFYFPPDMQAVPAEINRLNNQHLVHYYEREWNHQGP</sequence>
<dbReference type="NCBIfam" id="NF002956">
    <property type="entry name" value="PRK03612.1"/>
    <property type="match status" value="1"/>
</dbReference>
<keyword evidence="5" id="KW-0812">Transmembrane</keyword>
<comment type="similarity">
    <text evidence="1 5">Belongs to the spermidine/spermine synthase family.</text>
</comment>
<evidence type="ECO:0000259" key="7">
    <source>
        <dbReference type="PROSITE" id="PS51006"/>
    </source>
</evidence>
<proteinExistence type="inferred from homology"/>
<keyword evidence="5" id="KW-1133">Transmembrane helix</keyword>
<evidence type="ECO:0000256" key="3">
    <source>
        <dbReference type="ARBA" id="ARBA00023066"/>
    </source>
</evidence>
<comment type="subunit">
    <text evidence="5">Homodimer or homotetramer.</text>
</comment>
<evidence type="ECO:0000256" key="1">
    <source>
        <dbReference type="ARBA" id="ARBA00007867"/>
    </source>
</evidence>
<evidence type="ECO:0000256" key="2">
    <source>
        <dbReference type="ARBA" id="ARBA00022679"/>
    </source>
</evidence>
<dbReference type="PANTHER" id="PTHR43317:SF1">
    <property type="entry name" value="THERMOSPERMINE SYNTHASE ACAULIS5"/>
    <property type="match status" value="1"/>
</dbReference>
<keyword evidence="9" id="KW-1185">Reference proteome</keyword>
<comment type="function">
    <text evidence="5">Catalyzes the irreversible transfer of a propylamine group from the amino donor S-adenosylmethioninamine (decarboxy-AdoMet) to putrescine (1,4-diaminobutane) to yield spermidine.</text>
</comment>
<evidence type="ECO:0000256" key="4">
    <source>
        <dbReference type="ARBA" id="ARBA00023115"/>
    </source>
</evidence>
<comment type="catalytic activity">
    <reaction evidence="5">
        <text>S-adenosyl 3-(methylsulfanyl)propylamine + putrescine = S-methyl-5'-thioadenosine + spermidine + H(+)</text>
        <dbReference type="Rhea" id="RHEA:12721"/>
        <dbReference type="ChEBI" id="CHEBI:15378"/>
        <dbReference type="ChEBI" id="CHEBI:17509"/>
        <dbReference type="ChEBI" id="CHEBI:57443"/>
        <dbReference type="ChEBI" id="CHEBI:57834"/>
        <dbReference type="ChEBI" id="CHEBI:326268"/>
        <dbReference type="EC" id="2.5.1.16"/>
    </reaction>
</comment>
<dbReference type="EMBL" id="JBHTJW010000001">
    <property type="protein sequence ID" value="MFD0928218.1"/>
    <property type="molecule type" value="Genomic_DNA"/>
</dbReference>